<reference evidence="1 2" key="1">
    <citation type="submission" date="2018-08" db="EMBL/GenBank/DDBJ databases">
        <title>Mucilaginibacter sp. MYSH2.</title>
        <authorList>
            <person name="Seo T."/>
        </authorList>
    </citation>
    <scope>NUCLEOTIDE SEQUENCE [LARGE SCALE GENOMIC DNA]</scope>
    <source>
        <strain evidence="1 2">MYSH2</strain>
    </source>
</reference>
<keyword evidence="2" id="KW-1185">Reference proteome</keyword>
<evidence type="ECO:0000313" key="1">
    <source>
        <dbReference type="EMBL" id="RFZ95662.1"/>
    </source>
</evidence>
<proteinExistence type="predicted"/>
<evidence type="ECO:0000313" key="2">
    <source>
        <dbReference type="Proteomes" id="UP000264217"/>
    </source>
</evidence>
<gene>
    <name evidence="1" type="ORF">D0C36_09135</name>
</gene>
<dbReference type="EMBL" id="QWDC01000001">
    <property type="protein sequence ID" value="RFZ95662.1"/>
    <property type="molecule type" value="Genomic_DNA"/>
</dbReference>
<accession>A0A372P057</accession>
<dbReference type="Proteomes" id="UP000264217">
    <property type="component" value="Unassembled WGS sequence"/>
</dbReference>
<protein>
    <submittedName>
        <fullName evidence="1">Uncharacterized protein</fullName>
    </submittedName>
</protein>
<sequence length="231" mass="26989">MFAYSLKASEEFINCADKQLTDIFIERTGVTPGKNVCISLAKHYTGAPIYTDYLIKGSNFLGRKLMINLYVNHSWLPITILWKSKTKKDYKLHDTNIDCDDIEFWFEELDVALIHKQLYPNVKLPFKLKDLSYELVVTRINMDATIEIKLKPEHQSVADKIINEVDSFIAKFNEDSEKKDRKYGVIYNWTPKIELGNIVFDINLGSTGPYFFKKLFPFLSELNYFERIELC</sequence>
<comment type="caution">
    <text evidence="1">The sequence shown here is derived from an EMBL/GenBank/DDBJ whole genome shotgun (WGS) entry which is preliminary data.</text>
</comment>
<dbReference type="AlphaFoldDB" id="A0A372P057"/>
<name>A0A372P057_9SPHI</name>
<organism evidence="1 2">
    <name type="scientific">Mucilaginibacter conchicola</name>
    <dbReference type="NCBI Taxonomy" id="2303333"/>
    <lineage>
        <taxon>Bacteria</taxon>
        <taxon>Pseudomonadati</taxon>
        <taxon>Bacteroidota</taxon>
        <taxon>Sphingobacteriia</taxon>
        <taxon>Sphingobacteriales</taxon>
        <taxon>Sphingobacteriaceae</taxon>
        <taxon>Mucilaginibacter</taxon>
    </lineage>
</organism>